<dbReference type="EMBL" id="AP025564">
    <property type="protein sequence ID" value="BDE94840.1"/>
    <property type="molecule type" value="Genomic_DNA"/>
</dbReference>
<proteinExistence type="predicted"/>
<protein>
    <submittedName>
        <fullName evidence="2">Uncharacterized protein</fullName>
    </submittedName>
</protein>
<sequence length="75" mass="7516">MNGNDLASLLSGIATVMGILCAFAALILYAMGKINDTQGGRGEGFMIGCIVASAACFGAAAFIQSQGGNMNITIP</sequence>
<feature type="transmembrane region" description="Helical" evidence="1">
    <location>
        <begin position="6"/>
        <end position="32"/>
    </location>
</feature>
<evidence type="ECO:0000313" key="3">
    <source>
        <dbReference type="Proteomes" id="UP001320544"/>
    </source>
</evidence>
<feature type="transmembrane region" description="Helical" evidence="1">
    <location>
        <begin position="44"/>
        <end position="63"/>
    </location>
</feature>
<accession>A0ABM7WF33</accession>
<keyword evidence="1" id="KW-0472">Membrane</keyword>
<gene>
    <name evidence="2" type="ORF">CE91St30_01730</name>
</gene>
<keyword evidence="1" id="KW-1133">Transmembrane helix</keyword>
<dbReference type="Proteomes" id="UP001320544">
    <property type="component" value="Chromosome"/>
</dbReference>
<name>A0ABM7WF33_9ACTN</name>
<evidence type="ECO:0000313" key="2">
    <source>
        <dbReference type="EMBL" id="BDE94840.1"/>
    </source>
</evidence>
<dbReference type="RefSeq" id="WP_244411367.1">
    <property type="nucleotide sequence ID" value="NZ_AP025564.1"/>
</dbReference>
<evidence type="ECO:0000256" key="1">
    <source>
        <dbReference type="SAM" id="Phobius"/>
    </source>
</evidence>
<keyword evidence="1" id="KW-0812">Transmembrane</keyword>
<reference evidence="2 3" key="1">
    <citation type="submission" date="2022-01" db="EMBL/GenBank/DDBJ databases">
        <title>Novel bile acid biosynthetic pathways are enriched in the microbiome of centenarians.</title>
        <authorList>
            <person name="Sato Y."/>
            <person name="Atarashi K."/>
            <person name="Plichta R.D."/>
            <person name="Arai Y."/>
            <person name="Sasajima S."/>
            <person name="Kearney M.S."/>
            <person name="Suda W."/>
            <person name="Takeshita K."/>
            <person name="Sasaki T."/>
            <person name="Okamoto S."/>
            <person name="Skelly N.A."/>
            <person name="Okamura Y."/>
            <person name="Vlamakis H."/>
            <person name="Li Y."/>
            <person name="Tanoue T."/>
            <person name="Takei H."/>
            <person name="Nittono H."/>
            <person name="Narushima S."/>
            <person name="Irie J."/>
            <person name="Itoh H."/>
            <person name="Moriya K."/>
            <person name="Sugiura Y."/>
            <person name="Suematsu M."/>
            <person name="Moritoki N."/>
            <person name="Shibata S."/>
            <person name="Littman R.D."/>
            <person name="Fischbach A.M."/>
            <person name="Uwamino Y."/>
            <person name="Inoue T."/>
            <person name="Honda A."/>
            <person name="Hattori M."/>
            <person name="Murai T."/>
            <person name="Xavier J.R."/>
            <person name="Hirose N."/>
            <person name="Honda K."/>
        </authorList>
    </citation>
    <scope>NUCLEOTIDE SEQUENCE [LARGE SCALE GENOMIC DNA]</scope>
    <source>
        <strain evidence="2 3">CE91-St30</strain>
    </source>
</reference>
<organism evidence="2 3">
    <name type="scientific">Raoultibacter timonensis</name>
    <dbReference type="NCBI Taxonomy" id="1907662"/>
    <lineage>
        <taxon>Bacteria</taxon>
        <taxon>Bacillati</taxon>
        <taxon>Actinomycetota</taxon>
        <taxon>Coriobacteriia</taxon>
        <taxon>Eggerthellales</taxon>
        <taxon>Eggerthellaceae</taxon>
        <taxon>Raoultibacter</taxon>
    </lineage>
</organism>
<keyword evidence="3" id="KW-1185">Reference proteome</keyword>